<dbReference type="SMART" id="SM00717">
    <property type="entry name" value="SANT"/>
    <property type="match status" value="2"/>
</dbReference>
<dbReference type="EMBL" id="GDJX01012130">
    <property type="protein sequence ID" value="JAT55806.1"/>
    <property type="molecule type" value="Transcribed_RNA"/>
</dbReference>
<protein>
    <submittedName>
        <fullName evidence="10">Myb-related protein Myb4</fullName>
    </submittedName>
</protein>
<feature type="domain" description="HTH myb-type" evidence="9">
    <location>
        <begin position="79"/>
        <end position="129"/>
    </location>
</feature>
<dbReference type="AlphaFoldDB" id="A0A1D1YME1"/>
<evidence type="ECO:0000259" key="9">
    <source>
        <dbReference type="PROSITE" id="PS51294"/>
    </source>
</evidence>
<evidence type="ECO:0000259" key="8">
    <source>
        <dbReference type="PROSITE" id="PS50090"/>
    </source>
</evidence>
<dbReference type="PROSITE" id="PS50090">
    <property type="entry name" value="MYB_LIKE"/>
    <property type="match status" value="2"/>
</dbReference>
<keyword evidence="2" id="KW-0677">Repeat</keyword>
<reference evidence="10" key="1">
    <citation type="submission" date="2015-07" db="EMBL/GenBank/DDBJ databases">
        <title>Transcriptome Assembly of Anthurium amnicola.</title>
        <authorList>
            <person name="Suzuki J."/>
        </authorList>
    </citation>
    <scope>NUCLEOTIDE SEQUENCE</scope>
</reference>
<feature type="region of interest" description="Disordered" evidence="7">
    <location>
        <begin position="153"/>
        <end position="186"/>
    </location>
</feature>
<dbReference type="InterPro" id="IPR015495">
    <property type="entry name" value="Myb_TF_plants"/>
</dbReference>
<dbReference type="Pfam" id="PF00249">
    <property type="entry name" value="Myb_DNA-binding"/>
    <property type="match status" value="2"/>
</dbReference>
<dbReference type="PANTHER" id="PTHR47999">
    <property type="entry name" value="TRANSCRIPTION FACTOR MYB8-RELATED-RELATED"/>
    <property type="match status" value="1"/>
</dbReference>
<dbReference type="PANTHER" id="PTHR47999:SF96">
    <property type="entry name" value="TRANSCRIPTION REPRESSOR MYB6-LIKE"/>
    <property type="match status" value="1"/>
</dbReference>
<gene>
    <name evidence="10" type="primary">MYB4_0</name>
    <name evidence="10" type="ORF">g.76803</name>
</gene>
<keyword evidence="4" id="KW-0238">DNA-binding</keyword>
<dbReference type="CDD" id="cd00167">
    <property type="entry name" value="SANT"/>
    <property type="match status" value="2"/>
</dbReference>
<evidence type="ECO:0000256" key="6">
    <source>
        <dbReference type="ARBA" id="ARBA00023242"/>
    </source>
</evidence>
<dbReference type="GO" id="GO:0005634">
    <property type="term" value="C:nucleus"/>
    <property type="evidence" value="ECO:0007669"/>
    <property type="project" value="UniProtKB-SubCell"/>
</dbReference>
<evidence type="ECO:0000256" key="4">
    <source>
        <dbReference type="ARBA" id="ARBA00023125"/>
    </source>
</evidence>
<comment type="subcellular location">
    <subcellularLocation>
        <location evidence="1">Nucleus</location>
    </subcellularLocation>
</comment>
<evidence type="ECO:0000256" key="7">
    <source>
        <dbReference type="SAM" id="MobiDB-lite"/>
    </source>
</evidence>
<accession>A0A1D1YME1</accession>
<dbReference type="GO" id="GO:0003677">
    <property type="term" value="F:DNA binding"/>
    <property type="evidence" value="ECO:0007669"/>
    <property type="project" value="UniProtKB-KW"/>
</dbReference>
<name>A0A1D1YME1_9ARAE</name>
<organism evidence="10">
    <name type="scientific">Anthurium amnicola</name>
    <dbReference type="NCBI Taxonomy" id="1678845"/>
    <lineage>
        <taxon>Eukaryota</taxon>
        <taxon>Viridiplantae</taxon>
        <taxon>Streptophyta</taxon>
        <taxon>Embryophyta</taxon>
        <taxon>Tracheophyta</taxon>
        <taxon>Spermatophyta</taxon>
        <taxon>Magnoliopsida</taxon>
        <taxon>Liliopsida</taxon>
        <taxon>Araceae</taxon>
        <taxon>Pothoideae</taxon>
        <taxon>Potheae</taxon>
        <taxon>Anthurium</taxon>
    </lineage>
</organism>
<proteinExistence type="predicted"/>
<keyword evidence="3" id="KW-0805">Transcription regulation</keyword>
<evidence type="ECO:0000256" key="5">
    <source>
        <dbReference type="ARBA" id="ARBA00023163"/>
    </source>
</evidence>
<evidence type="ECO:0000256" key="1">
    <source>
        <dbReference type="ARBA" id="ARBA00004123"/>
    </source>
</evidence>
<dbReference type="InterPro" id="IPR001005">
    <property type="entry name" value="SANT/Myb"/>
</dbReference>
<dbReference type="InterPro" id="IPR009057">
    <property type="entry name" value="Homeodomain-like_sf"/>
</dbReference>
<dbReference type="PROSITE" id="PS51294">
    <property type="entry name" value="HTH_MYB"/>
    <property type="match status" value="2"/>
</dbReference>
<dbReference type="SUPFAM" id="SSF46689">
    <property type="entry name" value="Homeodomain-like"/>
    <property type="match status" value="1"/>
</dbReference>
<dbReference type="Gene3D" id="1.10.10.60">
    <property type="entry name" value="Homeodomain-like"/>
    <property type="match status" value="2"/>
</dbReference>
<dbReference type="FunFam" id="1.10.10.60:FF:000001">
    <property type="entry name" value="MYB-related transcription factor"/>
    <property type="match status" value="1"/>
</dbReference>
<keyword evidence="5" id="KW-0804">Transcription</keyword>
<feature type="compositionally biased region" description="Low complexity" evidence="7">
    <location>
        <begin position="165"/>
        <end position="185"/>
    </location>
</feature>
<keyword evidence="6" id="KW-0539">Nucleus</keyword>
<evidence type="ECO:0000313" key="10">
    <source>
        <dbReference type="EMBL" id="JAT55806.1"/>
    </source>
</evidence>
<evidence type="ECO:0000256" key="2">
    <source>
        <dbReference type="ARBA" id="ARBA00022737"/>
    </source>
</evidence>
<evidence type="ECO:0000256" key="3">
    <source>
        <dbReference type="ARBA" id="ARBA00023015"/>
    </source>
</evidence>
<feature type="domain" description="Myb-like" evidence="8">
    <location>
        <begin position="22"/>
        <end position="74"/>
    </location>
</feature>
<feature type="domain" description="HTH myb-type" evidence="9">
    <location>
        <begin position="24"/>
        <end position="78"/>
    </location>
</feature>
<dbReference type="InterPro" id="IPR017930">
    <property type="entry name" value="Myb_dom"/>
</dbReference>
<feature type="domain" description="Myb-like" evidence="8">
    <location>
        <begin position="75"/>
        <end position="125"/>
    </location>
</feature>
<sequence length="260" mass="28805">MTAKAKRGAAVAAEARVAKKRVVKLNKGPWTAEEDQKLVEYVDAHGDRKWTSLPTKAGLNRCGKSCRLRWLNYLRPGIKRGNISEAEEDMIIRLHNLIGNRWSLIAGRLPGRTDNEIKNVWHTHLKKRVRPSPATLEQRKEAAARPCGATAELGSEPGLVPASPSPSCSDFSSTSTDCSNTTTVTKGASTERSFPDIDESFWCDALSWDHSVAPTCVSESGCIPSNRAVEEEFHMSTFPQEDDVDFWLGVWMDIGELPRL</sequence>